<dbReference type="InterPro" id="IPR018712">
    <property type="entry name" value="Tle1-like_cat"/>
</dbReference>
<evidence type="ECO:0000259" key="1">
    <source>
        <dbReference type="Pfam" id="PF09994"/>
    </source>
</evidence>
<comment type="caution">
    <text evidence="2">The sequence shown here is derived from an EMBL/GenBank/DDBJ whole genome shotgun (WGS) entry which is preliminary data.</text>
</comment>
<protein>
    <submittedName>
        <fullName evidence="2">DUF2235 domain-containing protein</fullName>
    </submittedName>
</protein>
<feature type="domain" description="T6SS Phospholipase effector Tle1-like catalytic" evidence="1">
    <location>
        <begin position="134"/>
        <end position="229"/>
    </location>
</feature>
<keyword evidence="3" id="KW-1185">Reference proteome</keyword>
<feature type="domain" description="T6SS Phospholipase effector Tle1-like catalytic" evidence="1">
    <location>
        <begin position="11"/>
        <end position="128"/>
    </location>
</feature>
<dbReference type="Proteomes" id="UP001163719">
    <property type="component" value="Unassembled WGS sequence"/>
</dbReference>
<organism evidence="2 3">
    <name type="scientific">Chryseobacterium oryctis</name>
    <dbReference type="NCBI Taxonomy" id="2952618"/>
    <lineage>
        <taxon>Bacteria</taxon>
        <taxon>Pseudomonadati</taxon>
        <taxon>Bacteroidota</taxon>
        <taxon>Flavobacteriia</taxon>
        <taxon>Flavobacteriales</taxon>
        <taxon>Weeksellaceae</taxon>
        <taxon>Chryseobacterium group</taxon>
        <taxon>Chryseobacterium</taxon>
    </lineage>
</organism>
<sequence>MENNNIISIGIFFDGTGNNGINATSPQKPTKNNESYYSSTTNIYRLFGLFSGNEKAYIEGIGTLTGQEDSSYAMGTCMNPVGYKGYSSDDKLAKACAFIADKMKDKTKEYHFYVYGFSRGAMLARTFCYELLKKGTKYTENIKVKFLGIYDTVESTPPTLNYPVNLLPGIENALHLCAVNECRYFFPLTGIFKDSPTMKDEKSVTPTSVWKEMFVPGAHADVGGGYLEGPQSVYISANYTKNAKVIEYVEKVRDTKRDSEGNKIWYSLLESYKLDEGMIYSQAYVKRNNVYNDLSKVYGKLMLKETNLVTPIFSTNFNESNFEINFQKHPYLIALSEEIEAYAKDLSPSLKPKYNYQKLVDYTHISANFGLYKTALLKGAQNEIDVELINNGLNVPSDTVALASLNTADLKMKAEAGNLEAKSVTDLTYGTNIPNNDTWSRTILVK</sequence>
<dbReference type="PANTHER" id="PTHR33840">
    <property type="match status" value="1"/>
</dbReference>
<dbReference type="RefSeq" id="WP_264741931.1">
    <property type="nucleotide sequence ID" value="NZ_JAPDHV010000001.1"/>
</dbReference>
<name>A0ABT3HJJ4_9FLAO</name>
<evidence type="ECO:0000313" key="3">
    <source>
        <dbReference type="Proteomes" id="UP001163719"/>
    </source>
</evidence>
<accession>A0ABT3HJJ4</accession>
<proteinExistence type="predicted"/>
<dbReference type="EMBL" id="JAPDHV010000001">
    <property type="protein sequence ID" value="MCW3159961.1"/>
    <property type="molecule type" value="Genomic_DNA"/>
</dbReference>
<reference evidence="2" key="1">
    <citation type="submission" date="2022-10" db="EMBL/GenBank/DDBJ databases">
        <title>Chryseobacterium babae sp. nov. isolated from the gut of the beetle Oryctes rhinoceros, and Chryseobacterium kimseyorum sp. nov., isolated from a stick insect rearing cage.</title>
        <authorList>
            <person name="Shelomi M."/>
            <person name="Han C.-J."/>
            <person name="Chen W.-M."/>
            <person name="Chen H.-K."/>
            <person name="Liaw S.-J."/>
            <person name="Muhle E."/>
            <person name="Clermont D."/>
        </authorList>
    </citation>
    <scope>NUCLEOTIDE SEQUENCE</scope>
    <source>
        <strain evidence="2">WLa1L2M3</strain>
    </source>
</reference>
<evidence type="ECO:0000313" key="2">
    <source>
        <dbReference type="EMBL" id="MCW3159961.1"/>
    </source>
</evidence>
<dbReference type="PANTHER" id="PTHR33840:SF1">
    <property type="entry name" value="TLE1 PHOSPHOLIPASE DOMAIN-CONTAINING PROTEIN"/>
    <property type="match status" value="1"/>
</dbReference>
<dbReference type="Pfam" id="PF09994">
    <property type="entry name" value="T6SS_Tle1-like_cat"/>
    <property type="match status" value="2"/>
</dbReference>
<gene>
    <name evidence="2" type="ORF">OH806_01535</name>
</gene>